<evidence type="ECO:0000256" key="4">
    <source>
        <dbReference type="ARBA" id="ARBA00072708"/>
    </source>
</evidence>
<evidence type="ECO:0000313" key="8">
    <source>
        <dbReference type="EMBL" id="KAF0701330.1"/>
    </source>
</evidence>
<reference evidence="9 10" key="1">
    <citation type="submission" date="2019-03" db="EMBL/GenBank/DDBJ databases">
        <authorList>
            <person name="Gaulin E."/>
            <person name="Dumas B."/>
        </authorList>
    </citation>
    <scope>NUCLEOTIDE SEQUENCE [LARGE SCALE GENOMIC DNA]</scope>
    <source>
        <strain evidence="9">CBS 568.67</strain>
    </source>
</reference>
<reference evidence="8" key="2">
    <citation type="submission" date="2019-06" db="EMBL/GenBank/DDBJ databases">
        <title>Genomics analysis of Aphanomyces spp. identifies a new class of oomycete effector associated with host adaptation.</title>
        <authorList>
            <person name="Gaulin E."/>
        </authorList>
    </citation>
    <scope>NUCLEOTIDE SEQUENCE</scope>
    <source>
        <strain evidence="8">CBS 578.67</strain>
    </source>
</reference>
<accession>A0A485KJK1</accession>
<dbReference type="OrthoDB" id="275000at2759"/>
<dbReference type="GO" id="GO:0003735">
    <property type="term" value="F:structural constituent of ribosome"/>
    <property type="evidence" value="ECO:0007669"/>
    <property type="project" value="InterPro"/>
</dbReference>
<dbReference type="PANTHER" id="PTHR14413:SF16">
    <property type="entry name" value="LARGE RIBOSOMAL SUBUNIT PROTEIN BL17M"/>
    <property type="match status" value="1"/>
</dbReference>
<evidence type="ECO:0000313" key="9">
    <source>
        <dbReference type="EMBL" id="VFT85069.1"/>
    </source>
</evidence>
<comment type="similarity">
    <text evidence="1 7">Belongs to the bacterial ribosomal protein bL17 family.</text>
</comment>
<dbReference type="InterPro" id="IPR036373">
    <property type="entry name" value="Ribosomal_bL17_sf"/>
</dbReference>
<dbReference type="Pfam" id="PF01196">
    <property type="entry name" value="Ribosomal_L17"/>
    <property type="match status" value="1"/>
</dbReference>
<evidence type="ECO:0000256" key="3">
    <source>
        <dbReference type="ARBA" id="ARBA00023274"/>
    </source>
</evidence>
<keyword evidence="2 7" id="KW-0689">Ribosomal protein</keyword>
<proteinExistence type="inferred from homology"/>
<dbReference type="NCBIfam" id="TIGR00059">
    <property type="entry name" value="L17"/>
    <property type="match status" value="1"/>
</dbReference>
<dbReference type="PANTHER" id="PTHR14413">
    <property type="entry name" value="RIBOSOMAL PROTEIN L17"/>
    <property type="match status" value="1"/>
</dbReference>
<dbReference type="PROSITE" id="PS01167">
    <property type="entry name" value="RIBOSOMAL_L17"/>
    <property type="match status" value="1"/>
</dbReference>
<dbReference type="Proteomes" id="UP000332933">
    <property type="component" value="Unassembled WGS sequence"/>
</dbReference>
<evidence type="ECO:0000256" key="5">
    <source>
        <dbReference type="ARBA" id="ARBA00077677"/>
    </source>
</evidence>
<dbReference type="InterPro" id="IPR047859">
    <property type="entry name" value="Ribosomal_bL17_CS"/>
</dbReference>
<sequence length="138" mass="15935">MRHRLAFRRLGRPTEHRLALLRNQVTSLIEHERIQTTLPKAKELRRLADQVITLAKQNDIPARREAEGIVRTKPMFDKLFDVLGPRYEDRAGGYTRILKSGFRYGDNAEMAVIEYIDRPGELRRARPGTAAKSTPKNE</sequence>
<dbReference type="FunFam" id="3.90.1030.10:FF:000001">
    <property type="entry name" value="50S ribosomal protein L17"/>
    <property type="match status" value="1"/>
</dbReference>
<dbReference type="SUPFAM" id="SSF64263">
    <property type="entry name" value="Prokaryotic ribosomal protein L17"/>
    <property type="match status" value="1"/>
</dbReference>
<dbReference type="AlphaFoldDB" id="A0A485KJK1"/>
<evidence type="ECO:0000256" key="2">
    <source>
        <dbReference type="ARBA" id="ARBA00022980"/>
    </source>
</evidence>
<organism evidence="9 10">
    <name type="scientific">Aphanomyces stellatus</name>
    <dbReference type="NCBI Taxonomy" id="120398"/>
    <lineage>
        <taxon>Eukaryota</taxon>
        <taxon>Sar</taxon>
        <taxon>Stramenopiles</taxon>
        <taxon>Oomycota</taxon>
        <taxon>Saprolegniomycetes</taxon>
        <taxon>Saprolegniales</taxon>
        <taxon>Verrucalvaceae</taxon>
        <taxon>Aphanomyces</taxon>
    </lineage>
</organism>
<dbReference type="EMBL" id="CAADRA010005114">
    <property type="protein sequence ID" value="VFT85069.1"/>
    <property type="molecule type" value="Genomic_DNA"/>
</dbReference>
<keyword evidence="10" id="KW-1185">Reference proteome</keyword>
<gene>
    <name evidence="9" type="primary">Aste57867_8181</name>
    <name evidence="8" type="ORF">As57867_008150</name>
    <name evidence="9" type="ORF">ASTE57867_8181</name>
</gene>
<evidence type="ECO:0000256" key="1">
    <source>
        <dbReference type="ARBA" id="ARBA00008777"/>
    </source>
</evidence>
<evidence type="ECO:0000313" key="10">
    <source>
        <dbReference type="Proteomes" id="UP000332933"/>
    </source>
</evidence>
<keyword evidence="3 7" id="KW-0687">Ribonucleoprotein</keyword>
<dbReference type="GO" id="GO:0006412">
    <property type="term" value="P:translation"/>
    <property type="evidence" value="ECO:0007669"/>
    <property type="project" value="InterPro"/>
</dbReference>
<dbReference type="InterPro" id="IPR000456">
    <property type="entry name" value="Ribosomal_bL17"/>
</dbReference>
<evidence type="ECO:0000256" key="7">
    <source>
        <dbReference type="RuleBase" id="RU000660"/>
    </source>
</evidence>
<name>A0A485KJK1_9STRA</name>
<protein>
    <recommendedName>
        <fullName evidence="4">Large ribosomal subunit protein bL17c</fullName>
    </recommendedName>
    <alternativeName>
        <fullName evidence="5">50S ribosomal protein L17, chloroplastic</fullName>
    </alternativeName>
    <alternativeName>
        <fullName evidence="6">CL17</fullName>
    </alternativeName>
</protein>
<dbReference type="GO" id="GO:0022625">
    <property type="term" value="C:cytosolic large ribosomal subunit"/>
    <property type="evidence" value="ECO:0007669"/>
    <property type="project" value="TreeGrafter"/>
</dbReference>
<evidence type="ECO:0000256" key="6">
    <source>
        <dbReference type="ARBA" id="ARBA00082728"/>
    </source>
</evidence>
<dbReference type="Gene3D" id="3.90.1030.10">
    <property type="entry name" value="Ribosomal protein L17"/>
    <property type="match status" value="1"/>
</dbReference>
<dbReference type="EMBL" id="VJMH01005093">
    <property type="protein sequence ID" value="KAF0701330.1"/>
    <property type="molecule type" value="Genomic_DNA"/>
</dbReference>
<dbReference type="HAMAP" id="MF_01368">
    <property type="entry name" value="Ribosomal_bL17"/>
    <property type="match status" value="1"/>
</dbReference>